<reference evidence="2" key="2">
    <citation type="journal article" date="2001" name="Science">
        <title>The sequence of the human genome.</title>
        <authorList>
            <person name="Venter J.C."/>
            <person name="Adams M.D."/>
            <person name="Myers E.W."/>
            <person name="Li P.W."/>
            <person name="Mural R.J."/>
            <person name="Sutton G.G."/>
            <person name="Smith H.O."/>
            <person name="Yandell M."/>
            <person name="Evans C.A."/>
            <person name="Holt R.A."/>
            <person name="Gocayne J.D."/>
            <person name="Amanatides P."/>
            <person name="Ballew R.M."/>
            <person name="Huson D.H."/>
            <person name="Wortman J.R."/>
            <person name="Zhang Q."/>
            <person name="Kodira C.D."/>
            <person name="Zheng X.H."/>
            <person name="Chen L."/>
            <person name="Skupski M."/>
            <person name="Subramanian G."/>
            <person name="Thomas P.D."/>
            <person name="Zhang J."/>
            <person name="Gabor Miklos G.L."/>
            <person name="Nelson C."/>
            <person name="Broder S."/>
            <person name="Clark A.G."/>
            <person name="Nadeau J."/>
            <person name="McKusick V.A."/>
            <person name="Zinder N."/>
            <person name="Levine A.J."/>
            <person name="Roberts R.J."/>
            <person name="Simon M."/>
            <person name="Slayman C."/>
            <person name="Hunkapiller M."/>
            <person name="Bolanos R."/>
            <person name="Delcher A."/>
            <person name="Dew I."/>
            <person name="Fasulo D."/>
            <person name="Flanigan M."/>
            <person name="Florea L."/>
            <person name="Halpern A."/>
            <person name="Hannenhalli S."/>
            <person name="Kravitz S."/>
            <person name="Levy S."/>
            <person name="Mobarry C."/>
            <person name="Reinert K."/>
            <person name="Remington K."/>
            <person name="Abu-Threideh J."/>
            <person name="Beasley E."/>
            <person name="Biddick K."/>
            <person name="Bonazzi V."/>
            <person name="Brandon R."/>
            <person name="Cargill M."/>
            <person name="Chandramouliswaran I."/>
            <person name="Charlab R."/>
            <person name="Chaturvedi K."/>
            <person name="Deng Z."/>
            <person name="Di Francesco V."/>
            <person name="Dunn P."/>
            <person name="Eilbeck K."/>
            <person name="Evangelista C."/>
            <person name="Gabrielian A.E."/>
            <person name="Gan W."/>
            <person name="Ge W."/>
            <person name="Gong F."/>
            <person name="Gu Z."/>
            <person name="Guan P."/>
            <person name="Heiman T.J."/>
            <person name="Higgins M.E."/>
            <person name="Ji R.R."/>
            <person name="Ke Z."/>
            <person name="Ketchum K.A."/>
            <person name="Lai Z."/>
            <person name="Lei Y."/>
            <person name="Li Z."/>
            <person name="Li J."/>
            <person name="Liang Y."/>
            <person name="Lin X."/>
            <person name="Lu F."/>
            <person name="Merkulov G.V."/>
            <person name="Milshina N."/>
            <person name="Moore H.M."/>
            <person name="Naik A.K."/>
            <person name="Narayan V.A."/>
            <person name="Neelam B."/>
            <person name="Nusskern D."/>
            <person name="Rusch D.B."/>
            <person name="Salzberg S."/>
            <person name="Shao W."/>
            <person name="Shue B."/>
            <person name="Sun J."/>
            <person name="Wang Z."/>
            <person name="Wang A."/>
            <person name="Wang X."/>
            <person name="Wang J."/>
            <person name="Wei M."/>
            <person name="Wides R."/>
            <person name="Xiao C."/>
            <person name="Yan C."/>
            <person name="Yao A."/>
            <person name="Ye J."/>
            <person name="Zhan M."/>
            <person name="Zhang W."/>
            <person name="Zhang H."/>
            <person name="Zhao Q."/>
            <person name="Zheng L."/>
            <person name="Zhong F."/>
            <person name="Zhong W."/>
            <person name="Zhu S."/>
            <person name="Zhao S."/>
            <person name="Gilbert D."/>
            <person name="Baumhueter S."/>
            <person name="Spier G."/>
            <person name="Carter C."/>
            <person name="Cravchik A."/>
            <person name="Woodage T."/>
            <person name="Ali F."/>
            <person name="An H."/>
            <person name="Awe A."/>
            <person name="Baldwin D."/>
            <person name="Baden H."/>
            <person name="Barnstead M."/>
            <person name="Barrow I."/>
            <person name="Beeson K."/>
            <person name="Busam D."/>
            <person name="Carver A."/>
            <person name="Center A."/>
            <person name="Cheng M.L."/>
            <person name="Curry L."/>
            <person name="Danaher S."/>
            <person name="Davenport L."/>
            <person name="Desilets R."/>
            <person name="Dietz S."/>
            <person name="Dodson K."/>
            <person name="Doup L."/>
            <person name="Ferriera S."/>
            <person name="Garg N."/>
            <person name="Gluecksmann A."/>
            <person name="Hart B."/>
            <person name="Haynes J."/>
            <person name="Haynes C."/>
            <person name="Heiner C."/>
            <person name="Hladun S."/>
            <person name="Hostin D."/>
            <person name="Houck J."/>
            <person name="Howland T."/>
            <person name="Ibegwam C."/>
            <person name="Johnson J."/>
            <person name="Kalush F."/>
            <person name="Kline L."/>
            <person name="Koduru S."/>
            <person name="Love A."/>
            <person name="Mann F."/>
            <person name="May D."/>
            <person name="McCawley S."/>
            <person name="McIntosh T."/>
            <person name="McMullen I."/>
            <person name="Moy M."/>
            <person name="Moy L."/>
            <person name="Murphy B."/>
            <person name="Nelson K."/>
            <person name="Pfannkoch C."/>
            <person name="Pratts E."/>
            <person name="Puri V."/>
            <person name="Qureshi H."/>
            <person name="Reardon M."/>
            <person name="Rodriguez R."/>
            <person name="Rogers Y.H."/>
            <person name="Romblad D."/>
            <person name="Ruhfel B."/>
            <person name="Scott R."/>
            <person name="Sitter C."/>
            <person name="Smallwood M."/>
            <person name="Stewart E."/>
            <person name="Strong R."/>
            <person name="Suh E."/>
            <person name="Thomas R."/>
            <person name="Tint N.N."/>
            <person name="Tse S."/>
            <person name="Vech C."/>
            <person name="Wang G."/>
            <person name="Wetter J."/>
            <person name="Williams S."/>
            <person name="Williams M."/>
            <person name="Windsor S."/>
            <person name="Winn-Deen E."/>
            <person name="Wolfe K."/>
            <person name="Zaveri J."/>
            <person name="Zaveri K."/>
            <person name="Abril J.F."/>
            <person name="Guigo R."/>
            <person name="Campbell M.J."/>
            <person name="Sjolander K.V."/>
            <person name="Karlak B."/>
            <person name="Kejariwal A."/>
            <person name="Mi H."/>
            <person name="Lazareva B."/>
            <person name="Hatton T."/>
            <person name="Narechania A."/>
            <person name="Diemer K."/>
            <person name="Muruganujan A."/>
            <person name="Guo N."/>
            <person name="Sato S."/>
            <person name="Bafna V."/>
            <person name="Istrail S."/>
            <person name="Lippert R."/>
            <person name="Schwartz R."/>
            <person name="Walenz B."/>
            <person name="Yooseph S."/>
            <person name="Allen D."/>
            <person name="Basu A."/>
            <person name="Baxendale J."/>
            <person name="Blick L."/>
            <person name="Caminha M."/>
            <person name="Carnes-Stine J."/>
            <person name="Caulk P."/>
            <person name="Chiang Y.H."/>
            <person name="Coyne M."/>
            <person name="Dahlke C."/>
            <person name="Mays A."/>
            <person name="Dombroski M."/>
            <person name="Donnelly M."/>
            <person name="Ely D."/>
            <person name="Esparham S."/>
            <person name="Fosler C."/>
            <person name="Gire H."/>
            <person name="Glanowski S."/>
            <person name="Glasser K."/>
            <person name="Glodek A."/>
            <person name="Gorokhov M."/>
            <person name="Graham K."/>
            <person name="Gropman B."/>
            <person name="Harris M."/>
            <person name="Heil J."/>
            <person name="Henderson S."/>
            <person name="Hoover J."/>
            <person name="Jennings D."/>
            <person name="Jordan C."/>
            <person name="Jordan J."/>
            <person name="Kasha J."/>
            <person name="Kagan L."/>
            <person name="Kraft C."/>
            <person name="Levitsky A."/>
            <person name="Lewis M."/>
            <person name="Liu X."/>
            <person name="Lopez J."/>
            <person name="Ma D."/>
            <person name="Majoros W."/>
            <person name="McDaniel J."/>
            <person name="Murphy S."/>
            <person name="Newman M."/>
            <person name="Nguyen T."/>
            <person name="Nguyen N."/>
            <person name="Nodell M."/>
            <person name="Pan S."/>
            <person name="Peck J."/>
            <person name="Peterson M."/>
            <person name="Rowe W."/>
            <person name="Sanders R."/>
            <person name="Scott J."/>
            <person name="Simpson M."/>
            <person name="Smith T."/>
            <person name="Sprague A."/>
            <person name="Stockwell T."/>
            <person name="Turner R."/>
            <person name="Venter E."/>
            <person name="Wang M."/>
            <person name="Wen M."/>
            <person name="Wu D."/>
            <person name="Wu M."/>
            <person name="Xia A."/>
            <person name="Zandieh A."/>
            <person name="Zhu X."/>
        </authorList>
    </citation>
    <scope>NUCLEOTIDE SEQUENCE</scope>
</reference>
<sequence>MDVPYLINCLVFLFCFSKSNEHSSEYPFVRDLSLEGRLLAKNICTFNIHIHIYTHFFLRQRFTLSPRLKCSGMIIVHCSLYLLGSSNPPT</sequence>
<dbReference type="AlphaFoldDB" id="Q9H365"/>
<protein>
    <submittedName>
        <fullName evidence="2">HCG2028670</fullName>
    </submittedName>
    <submittedName>
        <fullName evidence="1">PRO2459</fullName>
    </submittedName>
</protein>
<gene>
    <name evidence="2" type="ORF">hCG_2028670</name>
</gene>
<dbReference type="EMBL" id="CH471061">
    <property type="protein sequence ID" value="EAW81075.1"/>
    <property type="molecule type" value="Genomic_DNA"/>
</dbReference>
<accession>Q9H365</accession>
<name>Q9H365_HUMAN</name>
<reference evidence="2" key="3">
    <citation type="submission" date="2005-07" db="EMBL/GenBank/DDBJ databases">
        <authorList>
            <person name="Mural R.J."/>
            <person name="Istrail S."/>
            <person name="Sutton G."/>
            <person name="Florea L."/>
            <person name="Halpern A.L."/>
            <person name="Mobarry C.M."/>
            <person name="Lippert R."/>
            <person name="Walenz B."/>
            <person name="Shatkay H."/>
            <person name="Dew I."/>
            <person name="Miller J.R."/>
            <person name="Flanigan M.J."/>
            <person name="Edwards N.J."/>
            <person name="Bolanos R."/>
            <person name="Fasulo D."/>
            <person name="Halldorsson B.V."/>
            <person name="Hannenhalli S."/>
            <person name="Turner R."/>
            <person name="Yooseph S."/>
            <person name="Lu F."/>
            <person name="Nusskern D.R."/>
            <person name="Shue B.C."/>
            <person name="Zheng X.H."/>
            <person name="Zhong F."/>
            <person name="Delcher A.L."/>
            <person name="Huson D.H."/>
            <person name="Kravitz S.A."/>
            <person name="Mouchard L."/>
            <person name="Reinert K."/>
            <person name="Remington K.A."/>
            <person name="Clark A.G."/>
            <person name="Waterman M.S."/>
            <person name="Eichler E.E."/>
            <person name="Adams M.D."/>
            <person name="Hunkapiller M.W."/>
            <person name="Myers E.W."/>
            <person name="Venter J.C."/>
        </authorList>
    </citation>
    <scope>NUCLEOTIDE SEQUENCE</scope>
</reference>
<evidence type="ECO:0000313" key="1">
    <source>
        <dbReference type="EMBL" id="AAG35539.1"/>
    </source>
</evidence>
<evidence type="ECO:0000313" key="2">
    <source>
        <dbReference type="EMBL" id="EAW81075.1"/>
    </source>
</evidence>
<reference evidence="1" key="1">
    <citation type="submission" date="1999-02" db="EMBL/GenBank/DDBJ databases">
        <title>Functional prediction of the coding sequences of 75 new genes deduced by analysis of cDNA clones from human fetal liver.</title>
        <authorList>
            <person name="Zhang C."/>
            <person name="Yu Y."/>
            <person name="Zhang S."/>
            <person name="Wei H."/>
            <person name="Bi J."/>
            <person name="Zhou G."/>
            <person name="Dong C."/>
            <person name="Zai Y."/>
            <person name="Xu W."/>
            <person name="Gao F."/>
            <person name="Liu M."/>
            <person name="He F."/>
        </authorList>
    </citation>
    <scope>NUCLEOTIDE SEQUENCE</scope>
    <source>
        <tissue evidence="1">Liver</tissue>
    </source>
</reference>
<dbReference type="EMBL" id="AF130114">
    <property type="protein sequence ID" value="AAG35539.1"/>
    <property type="molecule type" value="mRNA"/>
</dbReference>
<organism evidence="1">
    <name type="scientific">Homo sapiens</name>
    <name type="common">Human</name>
    <dbReference type="NCBI Taxonomy" id="9606"/>
    <lineage>
        <taxon>Eukaryota</taxon>
        <taxon>Metazoa</taxon>
        <taxon>Chordata</taxon>
        <taxon>Craniata</taxon>
        <taxon>Vertebrata</taxon>
        <taxon>Euteleostomi</taxon>
        <taxon>Mammalia</taxon>
        <taxon>Eutheria</taxon>
        <taxon>Euarchontoglires</taxon>
        <taxon>Primates</taxon>
        <taxon>Haplorrhini</taxon>
        <taxon>Catarrhini</taxon>
        <taxon>Hominidae</taxon>
        <taxon>Homo</taxon>
    </lineage>
</organism>
<proteinExistence type="evidence at transcript level"/>